<comment type="caution">
    <text evidence="2">The sequence shown here is derived from an EMBL/GenBank/DDBJ whole genome shotgun (WGS) entry which is preliminary data.</text>
</comment>
<dbReference type="EMBL" id="JARBDR010000496">
    <property type="protein sequence ID" value="KAJ8311388.1"/>
    <property type="molecule type" value="Genomic_DNA"/>
</dbReference>
<dbReference type="InterPro" id="IPR012674">
    <property type="entry name" value="Calycin"/>
</dbReference>
<evidence type="ECO:0000313" key="3">
    <source>
        <dbReference type="Proteomes" id="UP001217089"/>
    </source>
</evidence>
<evidence type="ECO:0000313" key="2">
    <source>
        <dbReference type="EMBL" id="KAJ8311388.1"/>
    </source>
</evidence>
<gene>
    <name evidence="2" type="ORF">KUTeg_010743</name>
</gene>
<dbReference type="SUPFAM" id="SSF50814">
    <property type="entry name" value="Lipocalins"/>
    <property type="match status" value="1"/>
</dbReference>
<dbReference type="Gene3D" id="2.40.128.20">
    <property type="match status" value="1"/>
</dbReference>
<accession>A0ABQ9F1W7</accession>
<dbReference type="Proteomes" id="UP001217089">
    <property type="component" value="Unassembled WGS sequence"/>
</dbReference>
<protein>
    <recommendedName>
        <fullName evidence="1">VDE lipocalin domain-containing protein</fullName>
    </recommendedName>
</protein>
<organism evidence="2 3">
    <name type="scientific">Tegillarca granosa</name>
    <name type="common">Malaysian cockle</name>
    <name type="synonym">Anadara granosa</name>
    <dbReference type="NCBI Taxonomy" id="220873"/>
    <lineage>
        <taxon>Eukaryota</taxon>
        <taxon>Metazoa</taxon>
        <taxon>Spiralia</taxon>
        <taxon>Lophotrochozoa</taxon>
        <taxon>Mollusca</taxon>
        <taxon>Bivalvia</taxon>
        <taxon>Autobranchia</taxon>
        <taxon>Pteriomorphia</taxon>
        <taxon>Arcoida</taxon>
        <taxon>Arcoidea</taxon>
        <taxon>Arcidae</taxon>
        <taxon>Tegillarca</taxon>
    </lineage>
</organism>
<dbReference type="Pfam" id="PF07137">
    <property type="entry name" value="VDE"/>
    <property type="match status" value="1"/>
</dbReference>
<dbReference type="InterPro" id="IPR010788">
    <property type="entry name" value="VDE_dom"/>
</dbReference>
<sequence length="109" mass="12651">MYRVNEKFDVHAIQGGIVHREVNETVEADRPRQRGLDTQWRILDHTGYGNYILAYYCGRVTENWFFEGSVVYSRTPTLADKDLRTLQVTGTNLRIDFNTYCKPKTSGCI</sequence>
<evidence type="ECO:0000259" key="1">
    <source>
        <dbReference type="Pfam" id="PF07137"/>
    </source>
</evidence>
<keyword evidence="3" id="KW-1185">Reference proteome</keyword>
<feature type="domain" description="VDE lipocalin" evidence="1">
    <location>
        <begin position="7"/>
        <end position="103"/>
    </location>
</feature>
<reference evidence="2 3" key="1">
    <citation type="submission" date="2022-12" db="EMBL/GenBank/DDBJ databases">
        <title>Chromosome-level genome of Tegillarca granosa.</title>
        <authorList>
            <person name="Kim J."/>
        </authorList>
    </citation>
    <scope>NUCLEOTIDE SEQUENCE [LARGE SCALE GENOMIC DNA]</scope>
    <source>
        <strain evidence="2">Teg-2019</strain>
        <tissue evidence="2">Adductor muscle</tissue>
    </source>
</reference>
<name>A0ABQ9F1W7_TEGGR</name>
<proteinExistence type="predicted"/>